<keyword evidence="6" id="KW-1185">Reference proteome</keyword>
<dbReference type="InterPro" id="IPR013126">
    <property type="entry name" value="Hsp_70_fam"/>
</dbReference>
<comment type="similarity">
    <text evidence="1 4">Belongs to the heat shock protein 70 family.</text>
</comment>
<dbReference type="SUPFAM" id="SSF53067">
    <property type="entry name" value="Actin-like ATPase domain"/>
    <property type="match status" value="2"/>
</dbReference>
<dbReference type="PRINTS" id="PR00301">
    <property type="entry name" value="HEATSHOCK70"/>
</dbReference>
<dbReference type="InterPro" id="IPR029047">
    <property type="entry name" value="HSP70_peptide-bd_sf"/>
</dbReference>
<evidence type="ECO:0000313" key="6">
    <source>
        <dbReference type="Proteomes" id="UP001432027"/>
    </source>
</evidence>
<name>A0AAV5SW37_9BILA</name>
<organism evidence="5 6">
    <name type="scientific">Pristionchus entomophagus</name>
    <dbReference type="NCBI Taxonomy" id="358040"/>
    <lineage>
        <taxon>Eukaryota</taxon>
        <taxon>Metazoa</taxon>
        <taxon>Ecdysozoa</taxon>
        <taxon>Nematoda</taxon>
        <taxon>Chromadorea</taxon>
        <taxon>Rhabditida</taxon>
        <taxon>Rhabditina</taxon>
        <taxon>Diplogasteromorpha</taxon>
        <taxon>Diplogasteroidea</taxon>
        <taxon>Neodiplogasteridae</taxon>
        <taxon>Pristionchus</taxon>
    </lineage>
</organism>
<evidence type="ECO:0000256" key="2">
    <source>
        <dbReference type="ARBA" id="ARBA00022741"/>
    </source>
</evidence>
<evidence type="ECO:0000313" key="5">
    <source>
        <dbReference type="EMBL" id="GMS83706.1"/>
    </source>
</evidence>
<dbReference type="InterPro" id="IPR018181">
    <property type="entry name" value="Heat_shock_70_CS"/>
</dbReference>
<proteinExistence type="inferred from homology"/>
<accession>A0AAV5SW37</accession>
<dbReference type="PROSITE" id="PS00329">
    <property type="entry name" value="HSP70_2"/>
    <property type="match status" value="1"/>
</dbReference>
<dbReference type="Pfam" id="PF00012">
    <property type="entry name" value="HSP70"/>
    <property type="match status" value="1"/>
</dbReference>
<dbReference type="PANTHER" id="PTHR19375">
    <property type="entry name" value="HEAT SHOCK PROTEIN 70KDA"/>
    <property type="match status" value="1"/>
</dbReference>
<dbReference type="Proteomes" id="UP001432027">
    <property type="component" value="Unassembled WGS sequence"/>
</dbReference>
<dbReference type="EMBL" id="BTSX01000002">
    <property type="protein sequence ID" value="GMS83706.1"/>
    <property type="molecule type" value="Genomic_DNA"/>
</dbReference>
<dbReference type="InterPro" id="IPR043129">
    <property type="entry name" value="ATPase_NBD"/>
</dbReference>
<protein>
    <submittedName>
        <fullName evidence="5">Uncharacterized protein</fullName>
    </submittedName>
</protein>
<dbReference type="Gene3D" id="2.60.34.10">
    <property type="entry name" value="Substrate Binding Domain Of DNAk, Chain A, domain 1"/>
    <property type="match status" value="1"/>
</dbReference>
<dbReference type="Gene3D" id="3.30.420.40">
    <property type="match status" value="2"/>
</dbReference>
<dbReference type="SUPFAM" id="SSF100920">
    <property type="entry name" value="Heat shock protein 70kD (HSP70), peptide-binding domain"/>
    <property type="match status" value="1"/>
</dbReference>
<dbReference type="Gene3D" id="3.90.640.10">
    <property type="entry name" value="Actin, Chain A, domain 4"/>
    <property type="match status" value="1"/>
</dbReference>
<evidence type="ECO:0000256" key="3">
    <source>
        <dbReference type="ARBA" id="ARBA00022840"/>
    </source>
</evidence>
<dbReference type="CDD" id="cd24028">
    <property type="entry name" value="ASKHA_NBD_HSP70_HSPA1-like"/>
    <property type="match status" value="1"/>
</dbReference>
<evidence type="ECO:0000256" key="4">
    <source>
        <dbReference type="RuleBase" id="RU003322"/>
    </source>
</evidence>
<feature type="non-terminal residue" evidence="5">
    <location>
        <position position="1"/>
    </location>
</feature>
<sequence length="536" mass="59721">SRSLLRSYIMPTPIGIDLGTTFSVVAYLEDQKIKVIENEAGKRITPSVVHLGAGTPIVGVEAVRKRYSHPRQTISEIKRFIGREGNDITLRERSWPFEVVGNNRGKASVRVDRIIYSPEEISALILKHMKALAGKYIENPKDAVITVPSNFTNVQRQATKDAGEMAGLNVLQIINEPTAAALAFCYKFHSKQKRKILVYDLGGGTFDVSIVESNGVQTAVLSTFGDQNLGGSDFDLRIKEEIVARFRVKGFDVPNDDLILKDACEKAKKDLARMNSAKIEYRMRNGQVIDLDLTNDTFLEVCEDLFKKTMEHVSKAIHEAGLSKKEIDEVVMVGGSTRIQHVRVMMSKQFPGKKIRTDIDPEIAIAEGAAIMAASLMDGSERKFTETQSPRKPKPNGPVAIQLVDVTPHSLGLRLEADETEIMIPKNTSIPFETHQILTNAGHFDKHLAIEIVEGENDIASQNVELAKFKIEVSPKRKNENSIQVRFKIDKNGILEVTAVDMETKKKASITVQSGNLGEEERRKLTRQLDKMTMNE</sequence>
<keyword evidence="3 4" id="KW-0067">ATP-binding</keyword>
<keyword evidence="2 4" id="KW-0547">Nucleotide-binding</keyword>
<dbReference type="GO" id="GO:0006950">
    <property type="term" value="P:response to stress"/>
    <property type="evidence" value="ECO:0007669"/>
    <property type="project" value="UniProtKB-ARBA"/>
</dbReference>
<dbReference type="AlphaFoldDB" id="A0AAV5SW37"/>
<dbReference type="GO" id="GO:0140662">
    <property type="term" value="F:ATP-dependent protein folding chaperone"/>
    <property type="evidence" value="ECO:0007669"/>
    <property type="project" value="InterPro"/>
</dbReference>
<evidence type="ECO:0000256" key="1">
    <source>
        <dbReference type="ARBA" id="ARBA00007381"/>
    </source>
</evidence>
<dbReference type="GO" id="GO:0005524">
    <property type="term" value="F:ATP binding"/>
    <property type="evidence" value="ECO:0007669"/>
    <property type="project" value="UniProtKB-KW"/>
</dbReference>
<dbReference type="PROSITE" id="PS00297">
    <property type="entry name" value="HSP70_1"/>
    <property type="match status" value="1"/>
</dbReference>
<reference evidence="5" key="1">
    <citation type="submission" date="2023-10" db="EMBL/GenBank/DDBJ databases">
        <title>Genome assembly of Pristionchus species.</title>
        <authorList>
            <person name="Yoshida K."/>
            <person name="Sommer R.J."/>
        </authorList>
    </citation>
    <scope>NUCLEOTIDE SEQUENCE</scope>
    <source>
        <strain evidence="5">RS0144</strain>
    </source>
</reference>
<gene>
    <name evidence="5" type="ORF">PENTCL1PPCAC_5881</name>
</gene>
<comment type="caution">
    <text evidence="5">The sequence shown here is derived from an EMBL/GenBank/DDBJ whole genome shotgun (WGS) entry which is preliminary data.</text>
</comment>